<dbReference type="InterPro" id="IPR018520">
    <property type="entry name" value="UPP_synth-like_CS"/>
</dbReference>
<evidence type="ECO:0000256" key="1">
    <source>
        <dbReference type="ARBA" id="ARBA00022679"/>
    </source>
</evidence>
<dbReference type="CDD" id="cd00475">
    <property type="entry name" value="Cis_IPPS"/>
    <property type="match status" value="1"/>
</dbReference>
<sequence>MACPHFHFMNECRHKVCRLWKGVVITMKIPQHVAIILDGNGRWAKSKGMPRNYGHTVGAKNVETVCKAAHDMGIKYLTMYAFSTENWNRPEGEVAALMKLLESYLKNCIKTADKNNMRVRVIGDTTRLSERFQKQIVELEAASAKNDGLNLQIAINYGSRDEMIRAMKKMYHDMENGSRQVSELNEDMFASYLDTAGIPDPDLLIRTSGEQRLSNYLLWQLAYSEFYFTDVPWPDFGKEELEKAVEAYNKRDRRFGGLAEEAK</sequence>
<feature type="binding site" evidence="2">
    <location>
        <position position="89"/>
    </location>
    <ligand>
        <name>substrate</name>
    </ligand>
</feature>
<dbReference type="Gene3D" id="3.40.1180.10">
    <property type="entry name" value="Decaprenyl diphosphate synthase-like"/>
    <property type="match status" value="1"/>
</dbReference>
<dbReference type="Proteomes" id="UP000095350">
    <property type="component" value="Unassembled WGS sequence"/>
</dbReference>
<dbReference type="GO" id="GO:0000287">
    <property type="term" value="F:magnesium ion binding"/>
    <property type="evidence" value="ECO:0007669"/>
    <property type="project" value="UniProtKB-UniRule"/>
</dbReference>
<organism evidence="3 4">
    <name type="scientific">Roseburia intestinalis</name>
    <dbReference type="NCBI Taxonomy" id="166486"/>
    <lineage>
        <taxon>Bacteria</taxon>
        <taxon>Bacillati</taxon>
        <taxon>Bacillota</taxon>
        <taxon>Clostridia</taxon>
        <taxon>Lachnospirales</taxon>
        <taxon>Lachnospiraceae</taxon>
        <taxon>Roseburia</taxon>
    </lineage>
</organism>
<feature type="binding site" evidence="2">
    <location>
        <position position="38"/>
    </location>
    <ligand>
        <name>Mg(2+)</name>
        <dbReference type="ChEBI" id="CHEBI:18420"/>
    </ligand>
</feature>
<comment type="similarity">
    <text evidence="2">Belongs to the UPP synthase family.</text>
</comment>
<feature type="binding site" evidence="2">
    <location>
        <position position="87"/>
    </location>
    <ligand>
        <name>substrate</name>
    </ligand>
</feature>
<dbReference type="PANTHER" id="PTHR10291:SF0">
    <property type="entry name" value="DEHYDRODOLICHYL DIPHOSPHATE SYNTHASE 2"/>
    <property type="match status" value="1"/>
</dbReference>
<dbReference type="PANTHER" id="PTHR10291">
    <property type="entry name" value="DEHYDRODOLICHYL DIPHOSPHATE SYNTHASE FAMILY MEMBER"/>
    <property type="match status" value="1"/>
</dbReference>
<dbReference type="HAMAP" id="MF_01139">
    <property type="entry name" value="ISPT"/>
    <property type="match status" value="1"/>
</dbReference>
<dbReference type="InterPro" id="IPR036424">
    <property type="entry name" value="UPP_synth-like_sf"/>
</dbReference>
<reference evidence="3 4" key="1">
    <citation type="submission" date="2015-09" db="EMBL/GenBank/DDBJ databases">
        <authorList>
            <consortium name="Pathogen Informatics"/>
        </authorList>
    </citation>
    <scope>NUCLEOTIDE SEQUENCE [LARGE SCALE GENOMIC DNA]</scope>
    <source>
        <strain evidence="3 4">2789STDY5834960</strain>
    </source>
</reference>
<dbReference type="PROSITE" id="PS01066">
    <property type="entry name" value="UPP_SYNTHASE"/>
    <property type="match status" value="1"/>
</dbReference>
<dbReference type="InterPro" id="IPR001441">
    <property type="entry name" value="UPP_synth-like"/>
</dbReference>
<feature type="active site" evidence="2">
    <location>
        <position position="38"/>
    </location>
</feature>
<gene>
    <name evidence="3" type="primary">uppS</name>
    <name evidence="3" type="ORF">ERS852572_00207</name>
</gene>
<protein>
    <recommendedName>
        <fullName evidence="2">Isoprenyl transferase</fullName>
        <ecNumber evidence="2">2.5.1.-</ecNumber>
    </recommendedName>
</protein>
<dbReference type="Pfam" id="PF01255">
    <property type="entry name" value="Prenyltransf"/>
    <property type="match status" value="1"/>
</dbReference>
<comment type="subunit">
    <text evidence="2">Homodimer.</text>
</comment>
<feature type="binding site" evidence="2">
    <location>
        <position position="43"/>
    </location>
    <ligand>
        <name>substrate</name>
    </ligand>
</feature>
<evidence type="ECO:0000313" key="4">
    <source>
        <dbReference type="Proteomes" id="UP000095350"/>
    </source>
</evidence>
<dbReference type="SUPFAM" id="SSF64005">
    <property type="entry name" value="Undecaprenyl diphosphate synthase"/>
    <property type="match status" value="1"/>
</dbReference>
<dbReference type="EC" id="2.5.1.-" evidence="2"/>
<evidence type="ECO:0000313" key="3">
    <source>
        <dbReference type="EMBL" id="CUM73761.1"/>
    </source>
</evidence>
<accession>A0A173R7D6</accession>
<dbReference type="NCBIfam" id="NF011405">
    <property type="entry name" value="PRK14830.1"/>
    <property type="match status" value="1"/>
</dbReference>
<keyword evidence="1 2" id="KW-0808">Transferase</keyword>
<dbReference type="NCBIfam" id="TIGR00055">
    <property type="entry name" value="uppS"/>
    <property type="match status" value="1"/>
</dbReference>
<keyword evidence="2" id="KW-0460">Magnesium</keyword>
<dbReference type="GO" id="GO:0016094">
    <property type="term" value="P:polyprenol biosynthetic process"/>
    <property type="evidence" value="ECO:0007669"/>
    <property type="project" value="TreeGrafter"/>
</dbReference>
<comment type="function">
    <text evidence="2">Catalyzes the condensation of isopentenyl diphosphate (IPP) with allylic pyrophosphates generating different type of terpenoids.</text>
</comment>
<feature type="binding site" evidence="2">
    <location>
        <begin position="83"/>
        <end position="85"/>
    </location>
    <ligand>
        <name>substrate</name>
    </ligand>
</feature>
<name>A0A173R7D6_9FIRM</name>
<feature type="binding site" evidence="2">
    <location>
        <begin position="39"/>
        <end position="42"/>
    </location>
    <ligand>
        <name>substrate</name>
    </ligand>
</feature>
<dbReference type="STRING" id="166486.ERS852572_00207"/>
<keyword evidence="2" id="KW-0479">Metal-binding</keyword>
<feature type="binding site" evidence="2">
    <location>
        <position position="225"/>
    </location>
    <ligand>
        <name>Mg(2+)</name>
        <dbReference type="ChEBI" id="CHEBI:18420"/>
    </ligand>
</feature>
<proteinExistence type="inferred from homology"/>
<dbReference type="AlphaFoldDB" id="A0A173R7D6"/>
<dbReference type="FunFam" id="3.40.1180.10:FF:000001">
    <property type="entry name" value="(2E,6E)-farnesyl-diphosphate-specific ditrans,polycis-undecaprenyl-diphosphate synthase"/>
    <property type="match status" value="1"/>
</dbReference>
<comment type="cofactor">
    <cofactor evidence="2">
        <name>Mg(2+)</name>
        <dbReference type="ChEBI" id="CHEBI:18420"/>
    </cofactor>
    <text evidence="2">Binds 2 magnesium ions per subunit.</text>
</comment>
<dbReference type="EMBL" id="CYXZ01000002">
    <property type="protein sequence ID" value="CUM73761.1"/>
    <property type="molecule type" value="Genomic_DNA"/>
</dbReference>
<feature type="binding site" evidence="2">
    <location>
        <begin position="212"/>
        <end position="214"/>
    </location>
    <ligand>
        <name>substrate</name>
    </ligand>
</feature>
<feature type="binding site" evidence="2">
    <location>
        <position position="206"/>
    </location>
    <ligand>
        <name>substrate</name>
    </ligand>
</feature>
<feature type="active site" description="Proton acceptor" evidence="2">
    <location>
        <position position="86"/>
    </location>
</feature>
<dbReference type="GO" id="GO:0045547">
    <property type="term" value="F:ditrans,polycis-polyprenyl diphosphate synthase [(2E,6E)-farnesyl diphosphate specific] activity"/>
    <property type="evidence" value="ECO:0007669"/>
    <property type="project" value="TreeGrafter"/>
</dbReference>
<evidence type="ECO:0000256" key="2">
    <source>
        <dbReference type="HAMAP-Rule" id="MF_01139"/>
    </source>
</evidence>
<dbReference type="PaxDb" id="166486-ERS852572_00207"/>
<feature type="binding site" evidence="2">
    <location>
        <position position="51"/>
    </location>
    <ligand>
        <name>substrate</name>
    </ligand>
</feature>
<feature type="binding site" evidence="2">
    <location>
        <position position="55"/>
    </location>
    <ligand>
        <name>substrate</name>
    </ligand>
</feature>